<organism evidence="1">
    <name type="scientific">Panicum hallii</name>
    <dbReference type="NCBI Taxonomy" id="206008"/>
    <lineage>
        <taxon>Eukaryota</taxon>
        <taxon>Viridiplantae</taxon>
        <taxon>Streptophyta</taxon>
        <taxon>Embryophyta</taxon>
        <taxon>Tracheophyta</taxon>
        <taxon>Spermatophyta</taxon>
        <taxon>Magnoliopsida</taxon>
        <taxon>Liliopsida</taxon>
        <taxon>Poales</taxon>
        <taxon>Poaceae</taxon>
        <taxon>PACMAD clade</taxon>
        <taxon>Panicoideae</taxon>
        <taxon>Panicodae</taxon>
        <taxon>Paniceae</taxon>
        <taxon>Panicinae</taxon>
        <taxon>Panicum</taxon>
        <taxon>Panicum sect. Panicum</taxon>
    </lineage>
</organism>
<protein>
    <submittedName>
        <fullName evidence="1">Uncharacterized protein</fullName>
    </submittedName>
</protein>
<reference evidence="1" key="1">
    <citation type="submission" date="2018-04" db="EMBL/GenBank/DDBJ databases">
        <title>WGS assembly of Panicum hallii.</title>
        <authorList>
            <person name="Lovell J."/>
            <person name="Jenkins J."/>
            <person name="Lowry D."/>
            <person name="Mamidi S."/>
            <person name="Sreedasyam A."/>
            <person name="Weng X."/>
            <person name="Barry K."/>
            <person name="Bonette J."/>
            <person name="Campitelli B."/>
            <person name="Daum C."/>
            <person name="Gordon S."/>
            <person name="Gould B."/>
            <person name="Lipzen A."/>
            <person name="Macqueen A."/>
            <person name="Palacio-Mejia J."/>
            <person name="Plott C."/>
            <person name="Shakirov E."/>
            <person name="Shu S."/>
            <person name="Yoshinaga Y."/>
            <person name="Zane M."/>
            <person name="Rokhsar D."/>
            <person name="Grimwood J."/>
            <person name="Schmutz J."/>
            <person name="Juenger T."/>
        </authorList>
    </citation>
    <scope>NUCLEOTIDE SEQUENCE [LARGE SCALE GENOMIC DNA]</scope>
    <source>
        <strain evidence="1">FIL2</strain>
    </source>
</reference>
<dbReference type="AlphaFoldDB" id="A0A2T8KMR6"/>
<gene>
    <name evidence="1" type="ORF">PAHAL_2G035100</name>
</gene>
<accession>A0A2T8KMR6</accession>
<dbReference type="EMBL" id="CM008047">
    <property type="protein sequence ID" value="PVH63466.1"/>
    <property type="molecule type" value="Genomic_DNA"/>
</dbReference>
<proteinExistence type="predicted"/>
<dbReference type="Proteomes" id="UP000243499">
    <property type="component" value="Chromosome 2"/>
</dbReference>
<evidence type="ECO:0000313" key="1">
    <source>
        <dbReference type="EMBL" id="PVH63466.1"/>
    </source>
</evidence>
<name>A0A2T8KMR6_9POAL</name>
<dbReference type="Gramene" id="PVH63466">
    <property type="protein sequence ID" value="PVH63466"/>
    <property type="gene ID" value="PAHAL_2G035100"/>
</dbReference>
<sequence length="58" mass="6973">MRIKALHLQISTQRKFRRFDDPQEKSTSLLTYYRYSIPCFCDLDWIDLHTPVSLPSLQ</sequence>